<dbReference type="PANTHER" id="PTHR30417">
    <property type="entry name" value="N-ACETYLMURAMOYL-L-ALANINE AMIDASE AMID"/>
    <property type="match status" value="1"/>
</dbReference>
<dbReference type="Gene3D" id="3.40.80.10">
    <property type="entry name" value="Peptidoglycan recognition protein-like"/>
    <property type="match status" value="1"/>
</dbReference>
<dbReference type="InterPro" id="IPR036365">
    <property type="entry name" value="PGBD-like_sf"/>
</dbReference>
<comment type="similarity">
    <text evidence="2">Belongs to the N-acetylmuramoyl-L-alanine amidase 2 family.</text>
</comment>
<dbReference type="EMBL" id="CP016020">
    <property type="protein sequence ID" value="APH06263.1"/>
    <property type="molecule type" value="Genomic_DNA"/>
</dbReference>
<evidence type="ECO:0000259" key="9">
    <source>
        <dbReference type="SMART" id="SM00644"/>
    </source>
</evidence>
<dbReference type="Proteomes" id="UP000181936">
    <property type="component" value="Chromosome"/>
</dbReference>
<dbReference type="KEGG" id="bwh:A9C19_16865"/>
<dbReference type="InterPro" id="IPR002477">
    <property type="entry name" value="Peptidoglycan-bd-like"/>
</dbReference>
<dbReference type="Gene3D" id="1.10.101.10">
    <property type="entry name" value="PGBD-like superfamily/PGBD"/>
    <property type="match status" value="2"/>
</dbReference>
<reference evidence="10 11" key="1">
    <citation type="journal article" date="2016" name="Sci. Rep.">
        <title>Complete genome sequence and transcriptomic analysis of a novel marine strain Bacillus weihaiensis reveals the mechanism of brown algae degradation.</title>
        <authorList>
            <person name="Zhu Y."/>
            <person name="Chen P."/>
            <person name="Bao Y."/>
            <person name="Men Y."/>
            <person name="Zeng Y."/>
            <person name="Yang J."/>
            <person name="Sun J."/>
            <person name="Sun Y."/>
        </authorList>
    </citation>
    <scope>NUCLEOTIDE SEQUENCE [LARGE SCALE GENOMIC DNA]</scope>
    <source>
        <strain evidence="10 11">Alg07</strain>
    </source>
</reference>
<proteinExistence type="inferred from homology"/>
<dbReference type="AlphaFoldDB" id="A0A1L3MVA0"/>
<keyword evidence="11" id="KW-1185">Reference proteome</keyword>
<evidence type="ECO:0000256" key="1">
    <source>
        <dbReference type="ARBA" id="ARBA00001561"/>
    </source>
</evidence>
<dbReference type="InterPro" id="IPR036366">
    <property type="entry name" value="PGBDSf"/>
</dbReference>
<evidence type="ECO:0000256" key="8">
    <source>
        <dbReference type="SAM" id="MobiDB-lite"/>
    </source>
</evidence>
<name>A0A1L3MVA0_9BACI</name>
<gene>
    <name evidence="10" type="ORF">A9C19_16865</name>
</gene>
<dbReference type="InterPro" id="IPR002502">
    <property type="entry name" value="Amidase_domain"/>
</dbReference>
<sequence length="363" mass="40596">MAYEITRDYIRTGNSRPGRSIGTIRFIVSHDTGNPGSTAYGNRNYFDTQQPSASAHTFIDDKYILEIIPLNEVAYHVRANVPEDNRRYGANANDAAIGVELCHGGSISFDAAYDRYVWYHAYLCDRFNLNPRNDIIAHATLDPSRRTDPINILRVNGISWNMFINDVTEALEDFTNSSGNDNDSENTSSGSTPNTAPPRNTVVKGTSVSLPLGEGDSGPFVEDIQEQLIQAGYRLPRYGADGVFGEETENAVMRFQRNYQLLVDGLVGQNTLRKLQEVLQQRVSSPDFPLPTGILRVGDRGNSVRQLQRALKQINYNPGAIDGIYGPNTENAVRRFQSMFRALQNDGIYGPNTRKYIRMELDE</sequence>
<accession>A0A1L3MVA0</accession>
<keyword evidence="5" id="KW-0961">Cell wall biogenesis/degradation</keyword>
<dbReference type="GO" id="GO:0009253">
    <property type="term" value="P:peptidoglycan catabolic process"/>
    <property type="evidence" value="ECO:0007669"/>
    <property type="project" value="InterPro"/>
</dbReference>
<evidence type="ECO:0000256" key="4">
    <source>
        <dbReference type="ARBA" id="ARBA00022801"/>
    </source>
</evidence>
<evidence type="ECO:0000313" key="11">
    <source>
        <dbReference type="Proteomes" id="UP000181936"/>
    </source>
</evidence>
<feature type="region of interest" description="Disordered" evidence="8">
    <location>
        <begin position="174"/>
        <end position="209"/>
    </location>
</feature>
<dbReference type="SUPFAM" id="SSF55846">
    <property type="entry name" value="N-acetylmuramoyl-L-alanine amidase-like"/>
    <property type="match status" value="1"/>
</dbReference>
<dbReference type="Pfam" id="PF01510">
    <property type="entry name" value="Amidase_2"/>
    <property type="match status" value="1"/>
</dbReference>
<dbReference type="GO" id="GO:0071555">
    <property type="term" value="P:cell wall organization"/>
    <property type="evidence" value="ECO:0007669"/>
    <property type="project" value="UniProtKB-KW"/>
</dbReference>
<evidence type="ECO:0000256" key="3">
    <source>
        <dbReference type="ARBA" id="ARBA00011901"/>
    </source>
</evidence>
<dbReference type="EC" id="3.5.1.28" evidence="3"/>
<protein>
    <recommendedName>
        <fullName evidence="3">N-acetylmuramoyl-L-alanine amidase</fullName>
        <ecNumber evidence="3">3.5.1.28</ecNumber>
    </recommendedName>
    <alternativeName>
        <fullName evidence="7">Autolysin</fullName>
    </alternativeName>
    <alternativeName>
        <fullName evidence="6">Cell wall hydrolase</fullName>
    </alternativeName>
</protein>
<dbReference type="GO" id="GO:0008745">
    <property type="term" value="F:N-acetylmuramoyl-L-alanine amidase activity"/>
    <property type="evidence" value="ECO:0007669"/>
    <property type="project" value="UniProtKB-EC"/>
</dbReference>
<comment type="catalytic activity">
    <reaction evidence="1">
        <text>Hydrolyzes the link between N-acetylmuramoyl residues and L-amino acid residues in certain cell-wall glycopeptides.</text>
        <dbReference type="EC" id="3.5.1.28"/>
    </reaction>
</comment>
<organism evidence="10 11">
    <name type="scientific">Bacillus weihaiensis</name>
    <dbReference type="NCBI Taxonomy" id="1547283"/>
    <lineage>
        <taxon>Bacteria</taxon>
        <taxon>Bacillati</taxon>
        <taxon>Bacillota</taxon>
        <taxon>Bacilli</taxon>
        <taxon>Bacillales</taxon>
        <taxon>Bacillaceae</taxon>
        <taxon>Bacillus</taxon>
    </lineage>
</organism>
<dbReference type="STRING" id="1547283.A9C19_16865"/>
<evidence type="ECO:0000256" key="7">
    <source>
        <dbReference type="ARBA" id="ARBA00032390"/>
    </source>
</evidence>
<evidence type="ECO:0000313" key="10">
    <source>
        <dbReference type="EMBL" id="APH06263.1"/>
    </source>
</evidence>
<dbReference type="OrthoDB" id="9794294at2"/>
<dbReference type="SUPFAM" id="SSF47090">
    <property type="entry name" value="PGBD-like"/>
    <property type="match status" value="2"/>
</dbReference>
<dbReference type="Pfam" id="PF01471">
    <property type="entry name" value="PG_binding_1"/>
    <property type="match status" value="2"/>
</dbReference>
<dbReference type="SMART" id="SM00644">
    <property type="entry name" value="Ami_2"/>
    <property type="match status" value="1"/>
</dbReference>
<dbReference type="InterPro" id="IPR036505">
    <property type="entry name" value="Amidase/PGRP_sf"/>
</dbReference>
<dbReference type="InterPro" id="IPR051206">
    <property type="entry name" value="NAMLAA_amidase_2"/>
</dbReference>
<keyword evidence="4" id="KW-0378">Hydrolase</keyword>
<evidence type="ECO:0000256" key="6">
    <source>
        <dbReference type="ARBA" id="ARBA00030881"/>
    </source>
</evidence>
<dbReference type="GO" id="GO:0009254">
    <property type="term" value="P:peptidoglycan turnover"/>
    <property type="evidence" value="ECO:0007669"/>
    <property type="project" value="TreeGrafter"/>
</dbReference>
<feature type="domain" description="N-acetylmuramoyl-L-alanine amidase" evidence="9">
    <location>
        <begin position="13"/>
        <end position="150"/>
    </location>
</feature>
<evidence type="ECO:0000256" key="2">
    <source>
        <dbReference type="ARBA" id="ARBA00007553"/>
    </source>
</evidence>
<dbReference type="CDD" id="cd06583">
    <property type="entry name" value="PGRP"/>
    <property type="match status" value="1"/>
</dbReference>
<evidence type="ECO:0000256" key="5">
    <source>
        <dbReference type="ARBA" id="ARBA00023316"/>
    </source>
</evidence>
<dbReference type="PANTHER" id="PTHR30417:SF1">
    <property type="entry name" value="N-ACETYLMURAMOYL-L-ALANINE AMIDASE AMID"/>
    <property type="match status" value="1"/>
</dbReference>